<keyword evidence="1" id="KW-1133">Transmembrane helix</keyword>
<reference evidence="2" key="2">
    <citation type="submission" date="2023-01" db="EMBL/GenBank/DDBJ databases">
        <authorList>
            <person name="Sun Q."/>
            <person name="Evtushenko L."/>
        </authorList>
    </citation>
    <scope>NUCLEOTIDE SEQUENCE</scope>
    <source>
        <strain evidence="2">VKM Ac-1321</strain>
    </source>
</reference>
<dbReference type="Proteomes" id="UP001143480">
    <property type="component" value="Unassembled WGS sequence"/>
</dbReference>
<keyword evidence="3" id="KW-1185">Reference proteome</keyword>
<reference evidence="2" key="1">
    <citation type="journal article" date="2014" name="Int. J. Syst. Evol. Microbiol.">
        <title>Complete genome sequence of Corynebacterium casei LMG S-19264T (=DSM 44701T), isolated from a smear-ripened cheese.</title>
        <authorList>
            <consortium name="US DOE Joint Genome Institute (JGI-PGF)"/>
            <person name="Walter F."/>
            <person name="Albersmeier A."/>
            <person name="Kalinowski J."/>
            <person name="Ruckert C."/>
        </authorList>
    </citation>
    <scope>NUCLEOTIDE SEQUENCE</scope>
    <source>
        <strain evidence="2">VKM Ac-1321</strain>
    </source>
</reference>
<dbReference type="EMBL" id="BSFP01000023">
    <property type="protein sequence ID" value="GLL02352.1"/>
    <property type="molecule type" value="Genomic_DNA"/>
</dbReference>
<dbReference type="AlphaFoldDB" id="A0A9W6NMV7"/>
<keyword evidence="1" id="KW-0472">Membrane</keyword>
<keyword evidence="1" id="KW-0812">Transmembrane</keyword>
<name>A0A9W6NMV7_9ACTN</name>
<evidence type="ECO:0000256" key="1">
    <source>
        <dbReference type="SAM" id="Phobius"/>
    </source>
</evidence>
<protein>
    <submittedName>
        <fullName evidence="2">Uncharacterized protein</fullName>
    </submittedName>
</protein>
<gene>
    <name evidence="2" type="ORF">GCM10017581_040940</name>
</gene>
<proteinExistence type="predicted"/>
<feature type="transmembrane region" description="Helical" evidence="1">
    <location>
        <begin position="32"/>
        <end position="50"/>
    </location>
</feature>
<evidence type="ECO:0000313" key="2">
    <source>
        <dbReference type="EMBL" id="GLL02352.1"/>
    </source>
</evidence>
<accession>A0A9W6NMV7</accession>
<organism evidence="2 3">
    <name type="scientific">Dactylosporangium matsuzakiense</name>
    <dbReference type="NCBI Taxonomy" id="53360"/>
    <lineage>
        <taxon>Bacteria</taxon>
        <taxon>Bacillati</taxon>
        <taxon>Actinomycetota</taxon>
        <taxon>Actinomycetes</taxon>
        <taxon>Micromonosporales</taxon>
        <taxon>Micromonosporaceae</taxon>
        <taxon>Dactylosporangium</taxon>
    </lineage>
</organism>
<sequence length="78" mass="8713">MAIAFASVPWITCGLLTPAAFGFAAILRRSWLFAAAAVAYLVTTTGTWVLEDPDPRYGWCRQVGSGEWERRLRPWRPG</sequence>
<evidence type="ECO:0000313" key="3">
    <source>
        <dbReference type="Proteomes" id="UP001143480"/>
    </source>
</evidence>
<comment type="caution">
    <text evidence="2">The sequence shown here is derived from an EMBL/GenBank/DDBJ whole genome shotgun (WGS) entry which is preliminary data.</text>
</comment>